<evidence type="ECO:0000256" key="2">
    <source>
        <dbReference type="ARBA" id="ARBA00004922"/>
    </source>
</evidence>
<evidence type="ECO:0000313" key="16">
    <source>
        <dbReference type="Proteomes" id="UP000596742"/>
    </source>
</evidence>
<evidence type="ECO:0000256" key="7">
    <source>
        <dbReference type="ARBA" id="ARBA00022968"/>
    </source>
</evidence>
<evidence type="ECO:0000259" key="14">
    <source>
        <dbReference type="Pfam" id="PF17039"/>
    </source>
</evidence>
<dbReference type="PANTHER" id="PTHR48438:SF1">
    <property type="entry name" value="ALPHA-(1,3)-FUCOSYLTRANSFERASE C-RELATED"/>
    <property type="match status" value="1"/>
</dbReference>
<name>A0A8B6H4A1_MYTGA</name>
<dbReference type="UniPathway" id="UPA00378"/>
<keyword evidence="6 12" id="KW-0812">Transmembrane</keyword>
<dbReference type="OrthoDB" id="427096at2759"/>
<keyword evidence="8" id="KW-1133">Transmembrane helix</keyword>
<keyword evidence="16" id="KW-1185">Reference proteome</keyword>
<dbReference type="SUPFAM" id="SSF53756">
    <property type="entry name" value="UDP-Glycosyltransferase/glycogen phosphorylase"/>
    <property type="match status" value="1"/>
</dbReference>
<sequence>MIYGYFDDGSFKTNFTAMLVEGKLHHFLRPYNKSRFTATVKEMAHSIENIQTGNEDTNINHVYSIMWHTQPIWASKDILAYKFRNCAFKNCIIHESSDDNSHEMCDALLFHHTEMNVKVPNKTAGQILVFMSYESESHTVKHFLKKEWDNKFDWIFSYRSDADISFPYGVLNRRHSQSEKNYTNIFKNKSKSVAWVASNCKAVSNRYKYIKKMMQSIQIDIYGKCGKTCSSSWNSDKCFKDLSKEYKFYLAFENSICNDYVSEKVFRLYQDGFDFIPVY</sequence>
<comment type="caution">
    <text evidence="15">The sequence shown here is derived from an EMBL/GenBank/DDBJ whole genome shotgun (WGS) entry which is preliminary data.</text>
</comment>
<reference evidence="15" key="1">
    <citation type="submission" date="2018-11" db="EMBL/GenBank/DDBJ databases">
        <authorList>
            <person name="Alioto T."/>
            <person name="Alioto T."/>
        </authorList>
    </citation>
    <scope>NUCLEOTIDE SEQUENCE</scope>
</reference>
<dbReference type="InterPro" id="IPR038577">
    <property type="entry name" value="GT10-like_C_sf"/>
</dbReference>
<gene>
    <name evidence="15" type="ORF">MGAL_10B033599</name>
</gene>
<dbReference type="InterPro" id="IPR001503">
    <property type="entry name" value="Glyco_trans_10"/>
</dbReference>
<dbReference type="Pfam" id="PF17039">
    <property type="entry name" value="Glyco_tran_10_N"/>
    <property type="match status" value="1"/>
</dbReference>
<evidence type="ECO:0000256" key="6">
    <source>
        <dbReference type="ARBA" id="ARBA00022692"/>
    </source>
</evidence>
<comment type="pathway">
    <text evidence="2">Protein modification; protein glycosylation.</text>
</comment>
<evidence type="ECO:0000256" key="5">
    <source>
        <dbReference type="ARBA" id="ARBA00022679"/>
    </source>
</evidence>
<dbReference type="InterPro" id="IPR031481">
    <property type="entry name" value="Glyco_tran_10_N"/>
</dbReference>
<evidence type="ECO:0000256" key="8">
    <source>
        <dbReference type="ARBA" id="ARBA00022989"/>
    </source>
</evidence>
<dbReference type="EMBL" id="UYJE01009400">
    <property type="protein sequence ID" value="VDI73144.1"/>
    <property type="molecule type" value="Genomic_DNA"/>
</dbReference>
<evidence type="ECO:0000256" key="10">
    <source>
        <dbReference type="ARBA" id="ARBA00023136"/>
    </source>
</evidence>
<dbReference type="Pfam" id="PF00852">
    <property type="entry name" value="Glyco_transf_10"/>
    <property type="match status" value="1"/>
</dbReference>
<dbReference type="PANTHER" id="PTHR48438">
    <property type="entry name" value="ALPHA-(1,3)-FUCOSYLTRANSFERASE C-RELATED"/>
    <property type="match status" value="1"/>
</dbReference>
<evidence type="ECO:0000256" key="4">
    <source>
        <dbReference type="ARBA" id="ARBA00022676"/>
    </source>
</evidence>
<feature type="domain" description="Fucosyltransferase N-terminal" evidence="14">
    <location>
        <begin position="76"/>
        <end position="169"/>
    </location>
</feature>
<keyword evidence="7" id="KW-0735">Signal-anchor</keyword>
<keyword evidence="4 12" id="KW-0328">Glycosyltransferase</keyword>
<dbReference type="GO" id="GO:0000139">
    <property type="term" value="C:Golgi membrane"/>
    <property type="evidence" value="ECO:0007669"/>
    <property type="project" value="UniProtKB-SubCell"/>
</dbReference>
<dbReference type="InterPro" id="IPR055270">
    <property type="entry name" value="Glyco_tran_10_C"/>
</dbReference>
<protein>
    <recommendedName>
        <fullName evidence="12">Fucosyltransferase</fullName>
        <ecNumber evidence="12">2.4.1.-</ecNumber>
    </recommendedName>
</protein>
<comment type="similarity">
    <text evidence="3 12">Belongs to the glycosyltransferase 10 family.</text>
</comment>
<comment type="subcellular location">
    <subcellularLocation>
        <location evidence="1">Golgi apparatus membrane</location>
        <topology evidence="1">Single-pass type II membrane protein</topology>
    </subcellularLocation>
    <subcellularLocation>
        <location evidence="12">Golgi apparatus</location>
        <location evidence="12">Golgi stack membrane</location>
        <topology evidence="12">Single-pass type II membrane protein</topology>
    </subcellularLocation>
</comment>
<dbReference type="Gene3D" id="3.40.50.11660">
    <property type="entry name" value="Glycosyl transferase family 10, C-terminal domain"/>
    <property type="match status" value="1"/>
</dbReference>
<accession>A0A8B6H4A1</accession>
<keyword evidence="10" id="KW-0472">Membrane</keyword>
<dbReference type="AlphaFoldDB" id="A0A8B6H4A1"/>
<evidence type="ECO:0000256" key="12">
    <source>
        <dbReference type="RuleBase" id="RU003832"/>
    </source>
</evidence>
<keyword evidence="5 12" id="KW-0808">Transferase</keyword>
<evidence type="ECO:0000256" key="9">
    <source>
        <dbReference type="ARBA" id="ARBA00023034"/>
    </source>
</evidence>
<dbReference type="EC" id="2.4.1.-" evidence="12"/>
<keyword evidence="11" id="KW-0325">Glycoprotein</keyword>
<organism evidence="15 16">
    <name type="scientific">Mytilus galloprovincialis</name>
    <name type="common">Mediterranean mussel</name>
    <dbReference type="NCBI Taxonomy" id="29158"/>
    <lineage>
        <taxon>Eukaryota</taxon>
        <taxon>Metazoa</taxon>
        <taxon>Spiralia</taxon>
        <taxon>Lophotrochozoa</taxon>
        <taxon>Mollusca</taxon>
        <taxon>Bivalvia</taxon>
        <taxon>Autobranchia</taxon>
        <taxon>Pteriomorphia</taxon>
        <taxon>Mytilida</taxon>
        <taxon>Mytiloidea</taxon>
        <taxon>Mytilidae</taxon>
        <taxon>Mytilinae</taxon>
        <taxon>Mytilus</taxon>
    </lineage>
</organism>
<dbReference type="GO" id="GO:0008417">
    <property type="term" value="F:fucosyltransferase activity"/>
    <property type="evidence" value="ECO:0007669"/>
    <property type="project" value="InterPro"/>
</dbReference>
<dbReference type="Proteomes" id="UP000596742">
    <property type="component" value="Unassembled WGS sequence"/>
</dbReference>
<keyword evidence="9 12" id="KW-0333">Golgi apparatus</keyword>
<feature type="domain" description="Fucosyltransferase C-terminal" evidence="13">
    <location>
        <begin position="187"/>
        <end position="278"/>
    </location>
</feature>
<evidence type="ECO:0000256" key="3">
    <source>
        <dbReference type="ARBA" id="ARBA00008919"/>
    </source>
</evidence>
<evidence type="ECO:0000259" key="13">
    <source>
        <dbReference type="Pfam" id="PF00852"/>
    </source>
</evidence>
<evidence type="ECO:0000256" key="11">
    <source>
        <dbReference type="ARBA" id="ARBA00023180"/>
    </source>
</evidence>
<evidence type="ECO:0000256" key="1">
    <source>
        <dbReference type="ARBA" id="ARBA00004323"/>
    </source>
</evidence>
<proteinExistence type="inferred from homology"/>
<dbReference type="GO" id="GO:0032580">
    <property type="term" value="C:Golgi cisterna membrane"/>
    <property type="evidence" value="ECO:0007669"/>
    <property type="project" value="UniProtKB-SubCell"/>
</dbReference>
<evidence type="ECO:0000313" key="15">
    <source>
        <dbReference type="EMBL" id="VDI73144.1"/>
    </source>
</evidence>